<name>A0ABT5EGB8_9BACT</name>
<organism evidence="1 2">
    <name type="scientific">Polyangium mundeleinium</name>
    <dbReference type="NCBI Taxonomy" id="2995306"/>
    <lineage>
        <taxon>Bacteria</taxon>
        <taxon>Pseudomonadati</taxon>
        <taxon>Myxococcota</taxon>
        <taxon>Polyangia</taxon>
        <taxon>Polyangiales</taxon>
        <taxon>Polyangiaceae</taxon>
        <taxon>Polyangium</taxon>
    </lineage>
</organism>
<proteinExistence type="predicted"/>
<evidence type="ECO:0000313" key="1">
    <source>
        <dbReference type="EMBL" id="MDC0740855.1"/>
    </source>
</evidence>
<accession>A0ABT5EGB8</accession>
<comment type="caution">
    <text evidence="1">The sequence shown here is derived from an EMBL/GenBank/DDBJ whole genome shotgun (WGS) entry which is preliminary data.</text>
</comment>
<dbReference type="EMBL" id="JAQNDO010000001">
    <property type="protein sequence ID" value="MDC0740855.1"/>
    <property type="molecule type" value="Genomic_DNA"/>
</dbReference>
<protein>
    <submittedName>
        <fullName evidence="1">Uncharacterized protein</fullName>
    </submittedName>
</protein>
<evidence type="ECO:0000313" key="2">
    <source>
        <dbReference type="Proteomes" id="UP001221411"/>
    </source>
</evidence>
<gene>
    <name evidence="1" type="ORF">POL67_05825</name>
</gene>
<reference evidence="1 2" key="1">
    <citation type="submission" date="2022-11" db="EMBL/GenBank/DDBJ databases">
        <title>Minimal conservation of predation-associated metabolite biosynthetic gene clusters underscores biosynthetic potential of Myxococcota including descriptions for ten novel species: Archangium lansinium sp. nov., Myxococcus landrumus sp. nov., Nannocystis bai.</title>
        <authorList>
            <person name="Ahearne A."/>
            <person name="Stevens C."/>
            <person name="Dowd S."/>
        </authorList>
    </citation>
    <scope>NUCLEOTIDE SEQUENCE [LARGE SCALE GENOMIC DNA]</scope>
    <source>
        <strain evidence="1 2">RJM3</strain>
    </source>
</reference>
<dbReference type="Proteomes" id="UP001221411">
    <property type="component" value="Unassembled WGS sequence"/>
</dbReference>
<sequence length="134" mass="15674">MHNPEFPHVVDGGRNIVGHRTHIVVGQLSLLEHLAQWSTWYKRCRYNAYLFSNQHYIARPQQTRYRSAIKTYKSIYLALDACLNLIGHVEFDGCRKPVDVPLEDKPLAAVTKQALRAYMRRKETVNLVWILRVE</sequence>
<keyword evidence="2" id="KW-1185">Reference proteome</keyword>